<dbReference type="Gene3D" id="3.40.50.720">
    <property type="entry name" value="NAD(P)-binding Rossmann-like Domain"/>
    <property type="match status" value="1"/>
</dbReference>
<protein>
    <submittedName>
        <fullName evidence="4">Putative oxidoreductase</fullName>
        <ecNumber evidence="4">1.-.-.-</ecNumber>
    </submittedName>
</protein>
<dbReference type="PRINTS" id="PR00080">
    <property type="entry name" value="SDRFAMILY"/>
</dbReference>
<dbReference type="KEGG" id="pbor:BSF38_04622"/>
<dbReference type="SUPFAM" id="SSF51735">
    <property type="entry name" value="NAD(P)-binding Rossmann-fold domains"/>
    <property type="match status" value="1"/>
</dbReference>
<dbReference type="InterPro" id="IPR002347">
    <property type="entry name" value="SDR_fam"/>
</dbReference>
<keyword evidence="4" id="KW-0560">Oxidoreductase</keyword>
<dbReference type="STRING" id="1387353.BSF38_04622"/>
<dbReference type="EC" id="1.-.-.-" evidence="4"/>
<organism evidence="4 5">
    <name type="scientific">Paludisphaera borealis</name>
    <dbReference type="NCBI Taxonomy" id="1387353"/>
    <lineage>
        <taxon>Bacteria</taxon>
        <taxon>Pseudomonadati</taxon>
        <taxon>Planctomycetota</taxon>
        <taxon>Planctomycetia</taxon>
        <taxon>Isosphaerales</taxon>
        <taxon>Isosphaeraceae</taxon>
        <taxon>Paludisphaera</taxon>
    </lineage>
</organism>
<dbReference type="Proteomes" id="UP000186309">
    <property type="component" value="Chromosome"/>
</dbReference>
<dbReference type="EMBL" id="CP019082">
    <property type="protein sequence ID" value="APW63064.1"/>
    <property type="molecule type" value="Genomic_DNA"/>
</dbReference>
<dbReference type="CDD" id="cd05233">
    <property type="entry name" value="SDR_c"/>
    <property type="match status" value="1"/>
</dbReference>
<comment type="similarity">
    <text evidence="1 2">Belongs to the short-chain dehydrogenases/reductases (SDR) family.</text>
</comment>
<dbReference type="InterPro" id="IPR057326">
    <property type="entry name" value="KR_dom"/>
</dbReference>
<accession>A0A1U7CVU4</accession>
<dbReference type="PANTHER" id="PTHR42760">
    <property type="entry name" value="SHORT-CHAIN DEHYDROGENASES/REDUCTASES FAMILY MEMBER"/>
    <property type="match status" value="1"/>
</dbReference>
<feature type="domain" description="Ketoreductase" evidence="3">
    <location>
        <begin position="6"/>
        <end position="189"/>
    </location>
</feature>
<evidence type="ECO:0000313" key="4">
    <source>
        <dbReference type="EMBL" id="APW63064.1"/>
    </source>
</evidence>
<dbReference type="GO" id="GO:0016616">
    <property type="term" value="F:oxidoreductase activity, acting on the CH-OH group of donors, NAD or NADP as acceptor"/>
    <property type="evidence" value="ECO:0007669"/>
    <property type="project" value="TreeGrafter"/>
</dbReference>
<proteinExistence type="inferred from homology"/>
<name>A0A1U7CVU4_9BACT</name>
<dbReference type="PANTHER" id="PTHR42760:SF40">
    <property type="entry name" value="3-OXOACYL-[ACYL-CARRIER-PROTEIN] REDUCTASE, CHLOROPLASTIC"/>
    <property type="match status" value="1"/>
</dbReference>
<dbReference type="GO" id="GO:0030497">
    <property type="term" value="P:fatty acid elongation"/>
    <property type="evidence" value="ECO:0007669"/>
    <property type="project" value="TreeGrafter"/>
</dbReference>
<dbReference type="RefSeq" id="WP_076349464.1">
    <property type="nucleotide sequence ID" value="NZ_CP019082.1"/>
</dbReference>
<evidence type="ECO:0000256" key="2">
    <source>
        <dbReference type="RuleBase" id="RU000363"/>
    </source>
</evidence>
<gene>
    <name evidence="4" type="ORF">BSF38_04622</name>
</gene>
<dbReference type="OrthoDB" id="9775296at2"/>
<reference evidence="5" key="1">
    <citation type="submission" date="2016-12" db="EMBL/GenBank/DDBJ databases">
        <title>Comparative genomics of four Isosphaeraceae planctomycetes: a common pool of plasmids and glycoside hydrolase genes.</title>
        <authorList>
            <person name="Ivanova A."/>
        </authorList>
    </citation>
    <scope>NUCLEOTIDE SEQUENCE [LARGE SCALE GENOMIC DNA]</scope>
    <source>
        <strain evidence="5">PX4</strain>
    </source>
</reference>
<dbReference type="InterPro" id="IPR036291">
    <property type="entry name" value="NAD(P)-bd_dom_sf"/>
</dbReference>
<sequence>MSQKLETAVVTGAGSGIGRGIAQALSAMGLRVALVGRDPKKLEATQALLANGDRAILAPCDVADRAGVKRMVETVVSAFSSIDVLISNAGTNVRHRGLDVLSPEDWDRMIATNLTGSFNLLHEVLPGMRERKNGLVIQVCSISGVRASTLGGAGYSASKFGQSALGLCLGREERERGIRSTVIYPGEVNTPILDARPVPVGQERRAAILQPEDVAAAVKFLVELHPRARVPELVITPTVDDFF</sequence>
<keyword evidence="5" id="KW-1185">Reference proteome</keyword>
<dbReference type="AlphaFoldDB" id="A0A1U7CVU4"/>
<dbReference type="Pfam" id="PF00106">
    <property type="entry name" value="adh_short"/>
    <property type="match status" value="1"/>
</dbReference>
<evidence type="ECO:0000256" key="1">
    <source>
        <dbReference type="ARBA" id="ARBA00006484"/>
    </source>
</evidence>
<dbReference type="PRINTS" id="PR00081">
    <property type="entry name" value="GDHRDH"/>
</dbReference>
<evidence type="ECO:0000259" key="3">
    <source>
        <dbReference type="SMART" id="SM00822"/>
    </source>
</evidence>
<evidence type="ECO:0000313" key="5">
    <source>
        <dbReference type="Proteomes" id="UP000186309"/>
    </source>
</evidence>
<dbReference type="SMART" id="SM00822">
    <property type="entry name" value="PKS_KR"/>
    <property type="match status" value="1"/>
</dbReference>